<dbReference type="Proteomes" id="UP001407405">
    <property type="component" value="Unassembled WGS sequence"/>
</dbReference>
<proteinExistence type="predicted"/>
<reference evidence="1 2" key="1">
    <citation type="submission" date="2024-04" db="EMBL/GenBank/DDBJ databases">
        <title>Genome sequencing and metabolic network reconstruction of aminoacids and betaine degradation by Anoxynatronum sibiricum.</title>
        <authorList>
            <person name="Detkova E.N."/>
            <person name="Boltjanskaja Y.V."/>
            <person name="Mardanov A.V."/>
            <person name="Kevbrin V."/>
        </authorList>
    </citation>
    <scope>NUCLEOTIDE SEQUENCE [LARGE SCALE GENOMIC DNA]</scope>
    <source>
        <strain evidence="1 2">Z-7981</strain>
    </source>
</reference>
<evidence type="ECO:0000313" key="2">
    <source>
        <dbReference type="Proteomes" id="UP001407405"/>
    </source>
</evidence>
<keyword evidence="1" id="KW-0808">Transferase</keyword>
<protein>
    <submittedName>
        <fullName evidence="1">Nucleotidyl transferase AbiEii/AbiGii toxin family protein</fullName>
    </submittedName>
</protein>
<gene>
    <name evidence="1" type="ORF">AAIG11_17410</name>
</gene>
<keyword evidence="2" id="KW-1185">Reference proteome</keyword>
<accession>A0ABU9VYS9</accession>
<dbReference type="InterPro" id="IPR014942">
    <property type="entry name" value="AbiEii"/>
</dbReference>
<name>A0ABU9VYS9_9CLOT</name>
<dbReference type="Pfam" id="PF08843">
    <property type="entry name" value="AbiEii"/>
    <property type="match status" value="1"/>
</dbReference>
<organism evidence="1 2">
    <name type="scientific">Anoxynatronum sibiricum</name>
    <dbReference type="NCBI Taxonomy" id="210623"/>
    <lineage>
        <taxon>Bacteria</taxon>
        <taxon>Bacillati</taxon>
        <taxon>Bacillota</taxon>
        <taxon>Clostridia</taxon>
        <taxon>Eubacteriales</taxon>
        <taxon>Clostridiaceae</taxon>
        <taxon>Anoxynatronum</taxon>
    </lineage>
</organism>
<dbReference type="EMBL" id="JBCITM010000036">
    <property type="protein sequence ID" value="MEN1762269.1"/>
    <property type="molecule type" value="Genomic_DNA"/>
</dbReference>
<dbReference type="RefSeq" id="WP_343187523.1">
    <property type="nucleotide sequence ID" value="NZ_JBCITM010000036.1"/>
</dbReference>
<dbReference type="GO" id="GO:0016740">
    <property type="term" value="F:transferase activity"/>
    <property type="evidence" value="ECO:0007669"/>
    <property type="project" value="UniProtKB-KW"/>
</dbReference>
<evidence type="ECO:0000313" key="1">
    <source>
        <dbReference type="EMBL" id="MEN1762269.1"/>
    </source>
</evidence>
<comment type="caution">
    <text evidence="1">The sequence shown here is derived from an EMBL/GenBank/DDBJ whole genome shotgun (WGS) entry which is preliminary data.</text>
</comment>
<sequence>MNKQKMTLLVHQVAREKKLSFNTTLVYFFLEAVLRRIAHINGDLFIFKGGFILSNIIDITQRTTVDMDVLLKGYEMKQESVLKLLNEVVAVKVDDGVLCSVQSIEPIREQDDYGGFRIKILCQLENIKQIIPLDIATGDPITPAPVVYEYKTLFDNRKISLLSYNFETMLAEKLHTIFVRDLANSRSKDFYDVFMLITLRRQEIDQERLRLACINTFNYRKTPLNTDELKDVIGRIENSTLMKNRWDSYTKSNGYAQGVSYQEAISACKQLVQMLEV</sequence>